<evidence type="ECO:0000313" key="2">
    <source>
        <dbReference type="WBParaSite" id="L893_g18688.t1"/>
    </source>
</evidence>
<dbReference type="InterPro" id="IPR011993">
    <property type="entry name" value="PH-like_dom_sf"/>
</dbReference>
<dbReference type="WBParaSite" id="L893_g18688.t1">
    <property type="protein sequence ID" value="L893_g18688.t1"/>
    <property type="gene ID" value="L893_g18688"/>
</dbReference>
<dbReference type="AlphaFoldDB" id="A0A1I7YQG4"/>
<proteinExistence type="predicted"/>
<evidence type="ECO:0000313" key="1">
    <source>
        <dbReference type="Proteomes" id="UP000095287"/>
    </source>
</evidence>
<accession>A0A1I7YQG4</accession>
<dbReference type="Gene3D" id="2.30.29.30">
    <property type="entry name" value="Pleckstrin-homology domain (PH domain)/Phosphotyrosine-binding domain (PTB)"/>
    <property type="match status" value="1"/>
</dbReference>
<organism evidence="1 2">
    <name type="scientific">Steinernema glaseri</name>
    <dbReference type="NCBI Taxonomy" id="37863"/>
    <lineage>
        <taxon>Eukaryota</taxon>
        <taxon>Metazoa</taxon>
        <taxon>Ecdysozoa</taxon>
        <taxon>Nematoda</taxon>
        <taxon>Chromadorea</taxon>
        <taxon>Rhabditida</taxon>
        <taxon>Tylenchina</taxon>
        <taxon>Panagrolaimomorpha</taxon>
        <taxon>Strongyloidoidea</taxon>
        <taxon>Steinernematidae</taxon>
        <taxon>Steinernema</taxon>
    </lineage>
</organism>
<protein>
    <submittedName>
        <fullName evidence="2">PH domain-containing protein</fullName>
    </submittedName>
</protein>
<sequence>MLANGQALISLITDSSYETRFSSPINVFQNEKWRSAFGLLKANLFFILRERTDGTQEPMQLLIIEDCLIELGDDNVTGMPHSFWLKFKTTGRSILLAADSLRSLEKWISILTVTPIDYINVTKQSLQEQLTSRMNELQTNETEKSK</sequence>
<dbReference type="SUPFAM" id="SSF50729">
    <property type="entry name" value="PH domain-like"/>
    <property type="match status" value="1"/>
</dbReference>
<reference evidence="2" key="1">
    <citation type="submission" date="2016-11" db="UniProtKB">
        <authorList>
            <consortium name="WormBaseParasite"/>
        </authorList>
    </citation>
    <scope>IDENTIFICATION</scope>
</reference>
<name>A0A1I7YQG4_9BILA</name>
<dbReference type="Proteomes" id="UP000095287">
    <property type="component" value="Unplaced"/>
</dbReference>
<keyword evidence="1" id="KW-1185">Reference proteome</keyword>